<dbReference type="AlphaFoldDB" id="A0AAV5KAX1"/>
<keyword evidence="3" id="KW-1185">Reference proteome</keyword>
<evidence type="ECO:0000313" key="2">
    <source>
        <dbReference type="EMBL" id="GKV20800.1"/>
    </source>
</evidence>
<feature type="compositionally biased region" description="Polar residues" evidence="1">
    <location>
        <begin position="1"/>
        <end position="15"/>
    </location>
</feature>
<gene>
    <name evidence="2" type="ORF">SLEP1_g30866</name>
</gene>
<protein>
    <submittedName>
        <fullName evidence="2">Uncharacterized protein</fullName>
    </submittedName>
</protein>
<sequence>MVQTQPQVSKASRSSCCYLKPKQQNARTKKGYLTPPFPKVRAITPLDSTRADRDH</sequence>
<dbReference type="Proteomes" id="UP001054252">
    <property type="component" value="Unassembled WGS sequence"/>
</dbReference>
<feature type="region of interest" description="Disordered" evidence="1">
    <location>
        <begin position="1"/>
        <end position="55"/>
    </location>
</feature>
<comment type="caution">
    <text evidence="2">The sequence shown here is derived from an EMBL/GenBank/DDBJ whole genome shotgun (WGS) entry which is preliminary data.</text>
</comment>
<reference evidence="2 3" key="1">
    <citation type="journal article" date="2021" name="Commun. Biol.">
        <title>The genome of Shorea leprosula (Dipterocarpaceae) highlights the ecological relevance of drought in aseasonal tropical rainforests.</title>
        <authorList>
            <person name="Ng K.K.S."/>
            <person name="Kobayashi M.J."/>
            <person name="Fawcett J.A."/>
            <person name="Hatakeyama M."/>
            <person name="Paape T."/>
            <person name="Ng C.H."/>
            <person name="Ang C.C."/>
            <person name="Tnah L.H."/>
            <person name="Lee C.T."/>
            <person name="Nishiyama T."/>
            <person name="Sese J."/>
            <person name="O'Brien M.J."/>
            <person name="Copetti D."/>
            <person name="Mohd Noor M.I."/>
            <person name="Ong R.C."/>
            <person name="Putra M."/>
            <person name="Sireger I.Z."/>
            <person name="Indrioko S."/>
            <person name="Kosugi Y."/>
            <person name="Izuno A."/>
            <person name="Isagi Y."/>
            <person name="Lee S.L."/>
            <person name="Shimizu K.K."/>
        </authorList>
    </citation>
    <scope>NUCLEOTIDE SEQUENCE [LARGE SCALE GENOMIC DNA]</scope>
    <source>
        <strain evidence="2">214</strain>
    </source>
</reference>
<name>A0AAV5KAX1_9ROSI</name>
<evidence type="ECO:0000313" key="3">
    <source>
        <dbReference type="Proteomes" id="UP001054252"/>
    </source>
</evidence>
<organism evidence="2 3">
    <name type="scientific">Rubroshorea leprosula</name>
    <dbReference type="NCBI Taxonomy" id="152421"/>
    <lineage>
        <taxon>Eukaryota</taxon>
        <taxon>Viridiplantae</taxon>
        <taxon>Streptophyta</taxon>
        <taxon>Embryophyta</taxon>
        <taxon>Tracheophyta</taxon>
        <taxon>Spermatophyta</taxon>
        <taxon>Magnoliopsida</taxon>
        <taxon>eudicotyledons</taxon>
        <taxon>Gunneridae</taxon>
        <taxon>Pentapetalae</taxon>
        <taxon>rosids</taxon>
        <taxon>malvids</taxon>
        <taxon>Malvales</taxon>
        <taxon>Dipterocarpaceae</taxon>
        <taxon>Rubroshorea</taxon>
    </lineage>
</organism>
<evidence type="ECO:0000256" key="1">
    <source>
        <dbReference type="SAM" id="MobiDB-lite"/>
    </source>
</evidence>
<dbReference type="EMBL" id="BPVZ01000056">
    <property type="protein sequence ID" value="GKV20800.1"/>
    <property type="molecule type" value="Genomic_DNA"/>
</dbReference>
<proteinExistence type="predicted"/>
<accession>A0AAV5KAX1</accession>